<comment type="caution">
    <text evidence="2">The sequence shown here is derived from an EMBL/GenBank/DDBJ whole genome shotgun (WGS) entry which is preliminary data.</text>
</comment>
<dbReference type="EMBL" id="BHYL01000143">
    <property type="protein sequence ID" value="GCD20393.1"/>
    <property type="molecule type" value="Genomic_DNA"/>
</dbReference>
<dbReference type="Pfam" id="PF14019">
    <property type="entry name" value="DUF4235"/>
    <property type="match status" value="1"/>
</dbReference>
<accession>A0A401V0B5</accession>
<reference evidence="2 3" key="1">
    <citation type="submission" date="2018-11" db="EMBL/GenBank/DDBJ databases">
        <title>Draft genome sequence of Cellulomonas takizawaensis strain TKZ-21.</title>
        <authorList>
            <person name="Yamamura H."/>
            <person name="Hayashi T."/>
            <person name="Hamada M."/>
            <person name="Serisawa Y."/>
            <person name="Matsuyama K."/>
            <person name="Nakagawa Y."/>
            <person name="Otoguro M."/>
            <person name="Yanagida F."/>
            <person name="Hayakawa M."/>
        </authorList>
    </citation>
    <scope>NUCLEOTIDE SEQUENCE [LARGE SCALE GENOMIC DNA]</scope>
    <source>
        <strain evidence="2 3">TKZ-21</strain>
    </source>
</reference>
<keyword evidence="3" id="KW-1185">Reference proteome</keyword>
<dbReference type="AlphaFoldDB" id="A0A401V0B5"/>
<evidence type="ECO:0000256" key="1">
    <source>
        <dbReference type="SAM" id="Phobius"/>
    </source>
</evidence>
<proteinExistence type="predicted"/>
<dbReference type="OrthoDB" id="3268522at2"/>
<evidence type="ECO:0008006" key="4">
    <source>
        <dbReference type="Google" id="ProtNLM"/>
    </source>
</evidence>
<protein>
    <recommendedName>
        <fullName evidence="4">DUF4235 domain-containing protein</fullName>
    </recommendedName>
</protein>
<evidence type="ECO:0000313" key="3">
    <source>
        <dbReference type="Proteomes" id="UP000288246"/>
    </source>
</evidence>
<keyword evidence="1" id="KW-0472">Membrane</keyword>
<feature type="transmembrane region" description="Helical" evidence="1">
    <location>
        <begin position="52"/>
        <end position="71"/>
    </location>
</feature>
<keyword evidence="1" id="KW-0812">Transmembrane</keyword>
<evidence type="ECO:0000313" key="2">
    <source>
        <dbReference type="EMBL" id="GCD20393.1"/>
    </source>
</evidence>
<organism evidence="2 3">
    <name type="scientific">Cellulomonas algicola</name>
    <dbReference type="NCBI Taxonomy" id="2071633"/>
    <lineage>
        <taxon>Bacteria</taxon>
        <taxon>Bacillati</taxon>
        <taxon>Actinomycetota</taxon>
        <taxon>Actinomycetes</taxon>
        <taxon>Micrococcales</taxon>
        <taxon>Cellulomonadaceae</taxon>
        <taxon>Cellulomonas</taxon>
    </lineage>
</organism>
<gene>
    <name evidence="2" type="ORF">CTKZ_19550</name>
</gene>
<name>A0A401V0B5_9CELL</name>
<dbReference type="InterPro" id="IPR025329">
    <property type="entry name" value="DUF4235"/>
</dbReference>
<sequence>MDKQSTVAKLVGIGGALVAAWLAQQVVAQGWKATRGHKPPKPEDEGDYRLGEVIAAAAITGALVGVARALATRGTAAFTARTETGRELVD</sequence>
<dbReference type="RefSeq" id="WP_124342899.1">
    <property type="nucleotide sequence ID" value="NZ_BHYL01000143.1"/>
</dbReference>
<dbReference type="Proteomes" id="UP000288246">
    <property type="component" value="Unassembled WGS sequence"/>
</dbReference>
<keyword evidence="1" id="KW-1133">Transmembrane helix</keyword>